<comment type="similarity">
    <text evidence="1">Belongs to the 'phage' integrase family.</text>
</comment>
<reference evidence="9" key="1">
    <citation type="submission" date="2015-07" db="EMBL/GenBank/DDBJ databases">
        <authorList>
            <person name="Ju K.-S."/>
            <person name="Doroghazi J.R."/>
            <person name="Metcalf W.W."/>
        </authorList>
    </citation>
    <scope>NUCLEOTIDE SEQUENCE [LARGE SCALE GENOMIC DNA]</scope>
    <source>
        <strain evidence="9">NRRL ISP-5002</strain>
    </source>
</reference>
<dbReference type="InterPro" id="IPR050808">
    <property type="entry name" value="Phage_Integrase"/>
</dbReference>
<dbReference type="Pfam" id="PF00589">
    <property type="entry name" value="Phage_integrase"/>
    <property type="match status" value="1"/>
</dbReference>
<organism evidence="8 9">
    <name type="scientific">Streptomyces chattanoogensis</name>
    <dbReference type="NCBI Taxonomy" id="66876"/>
    <lineage>
        <taxon>Bacteria</taxon>
        <taxon>Bacillati</taxon>
        <taxon>Actinomycetota</taxon>
        <taxon>Actinomycetes</taxon>
        <taxon>Kitasatosporales</taxon>
        <taxon>Streptomycetaceae</taxon>
        <taxon>Streptomyces</taxon>
    </lineage>
</organism>
<keyword evidence="3 5" id="KW-0238">DNA-binding</keyword>
<evidence type="ECO:0000313" key="8">
    <source>
        <dbReference type="EMBL" id="KPC62561.1"/>
    </source>
</evidence>
<dbReference type="PANTHER" id="PTHR30629:SF6">
    <property type="entry name" value="PROPHAGE INTEGRASE INTA-RELATED"/>
    <property type="match status" value="1"/>
</dbReference>
<gene>
    <name evidence="8" type="ORF">ADL29_18820</name>
</gene>
<name>A0A0N0GZ97_9ACTN</name>
<dbReference type="InterPro" id="IPR010998">
    <property type="entry name" value="Integrase_recombinase_N"/>
</dbReference>
<dbReference type="InterPro" id="IPR002104">
    <property type="entry name" value="Integrase_catalytic"/>
</dbReference>
<dbReference type="Gene3D" id="1.10.443.10">
    <property type="entry name" value="Intergrase catalytic core"/>
    <property type="match status" value="1"/>
</dbReference>
<dbReference type="PANTHER" id="PTHR30629">
    <property type="entry name" value="PROPHAGE INTEGRASE"/>
    <property type="match status" value="1"/>
</dbReference>
<dbReference type="PATRIC" id="fig|66876.3.peg.4130"/>
<evidence type="ECO:0000256" key="2">
    <source>
        <dbReference type="ARBA" id="ARBA00022908"/>
    </source>
</evidence>
<accession>A0A0N0GZ97</accession>
<dbReference type="InterPro" id="IPR044068">
    <property type="entry name" value="CB"/>
</dbReference>
<dbReference type="SUPFAM" id="SSF56349">
    <property type="entry name" value="DNA breaking-rejoining enzymes"/>
    <property type="match status" value="1"/>
</dbReference>
<proteinExistence type="inferred from homology"/>
<feature type="domain" description="Tyr recombinase" evidence="6">
    <location>
        <begin position="167"/>
        <end position="363"/>
    </location>
</feature>
<evidence type="ECO:0000256" key="5">
    <source>
        <dbReference type="PROSITE-ProRule" id="PRU01248"/>
    </source>
</evidence>
<dbReference type="GO" id="GO:0006310">
    <property type="term" value="P:DNA recombination"/>
    <property type="evidence" value="ECO:0007669"/>
    <property type="project" value="UniProtKB-KW"/>
</dbReference>
<evidence type="ECO:0000259" key="6">
    <source>
        <dbReference type="PROSITE" id="PS51898"/>
    </source>
</evidence>
<protein>
    <submittedName>
        <fullName evidence="8">Integrase</fullName>
    </submittedName>
</protein>
<dbReference type="AlphaFoldDB" id="A0A0N0GZ97"/>
<dbReference type="Proteomes" id="UP000037982">
    <property type="component" value="Unassembled WGS sequence"/>
</dbReference>
<keyword evidence="9" id="KW-1185">Reference proteome</keyword>
<dbReference type="EMBL" id="LGKG01000138">
    <property type="protein sequence ID" value="KPC62561.1"/>
    <property type="molecule type" value="Genomic_DNA"/>
</dbReference>
<dbReference type="PROSITE" id="PS51898">
    <property type="entry name" value="TYR_RECOMBINASE"/>
    <property type="match status" value="1"/>
</dbReference>
<dbReference type="InterPro" id="IPR011010">
    <property type="entry name" value="DNA_brk_join_enz"/>
</dbReference>
<evidence type="ECO:0000256" key="1">
    <source>
        <dbReference type="ARBA" id="ARBA00008857"/>
    </source>
</evidence>
<evidence type="ECO:0000256" key="3">
    <source>
        <dbReference type="ARBA" id="ARBA00023125"/>
    </source>
</evidence>
<evidence type="ECO:0000259" key="7">
    <source>
        <dbReference type="PROSITE" id="PS51900"/>
    </source>
</evidence>
<dbReference type="PROSITE" id="PS51900">
    <property type="entry name" value="CB"/>
    <property type="match status" value="1"/>
</dbReference>
<keyword evidence="2" id="KW-0229">DNA integration</keyword>
<comment type="caution">
    <text evidence="8">The sequence shown here is derived from an EMBL/GenBank/DDBJ whole genome shotgun (WGS) entry which is preliminary data.</text>
</comment>
<dbReference type="Gene3D" id="1.10.150.130">
    <property type="match status" value="1"/>
</dbReference>
<dbReference type="GO" id="GO:0003677">
    <property type="term" value="F:DNA binding"/>
    <property type="evidence" value="ECO:0007669"/>
    <property type="project" value="UniProtKB-UniRule"/>
</dbReference>
<feature type="domain" description="Core-binding (CB)" evidence="7">
    <location>
        <begin position="71"/>
        <end position="153"/>
    </location>
</feature>
<keyword evidence="4" id="KW-0233">DNA recombination</keyword>
<evidence type="ECO:0000313" key="9">
    <source>
        <dbReference type="Proteomes" id="UP000037982"/>
    </source>
</evidence>
<dbReference type="InterPro" id="IPR013762">
    <property type="entry name" value="Integrase-like_cat_sf"/>
</dbReference>
<sequence length="368" mass="42153">MGSFFKKCACGRPARCPHNYTVRYRDLSGRQREESGYATQQTARDRLVHLYTTKCNAPAALLEERRRLARMTFAEYAEYWRTRQRHLVDYSTGRKHRSHLTAHLYPELGEHRMESISPMITERFITGMERRNIQPGTQRNVYGLLRAVLLDAVRKGAIATDPTLGIKTRDYLPPRSIIPTVEYATAAARTADFQLGLMITMMRGCGLRNGEARAVNVNNVISDDVYRVTCQIHHNTYRPAPLKHRRPGEFRDVPLPRSVKEAIERFEQRHGTTDEGYLLRGPNGYFTYRIESTRAAKLHTVLPPPDGMTLSGYRDLFASVCLEHGIPITDVSEWLGHRKIETTYRAYRHVMPGSLARARQALDHTLAT</sequence>
<evidence type="ECO:0000256" key="4">
    <source>
        <dbReference type="ARBA" id="ARBA00023172"/>
    </source>
</evidence>
<dbReference type="GO" id="GO:0015074">
    <property type="term" value="P:DNA integration"/>
    <property type="evidence" value="ECO:0007669"/>
    <property type="project" value="UniProtKB-KW"/>
</dbReference>